<evidence type="ECO:0000256" key="2">
    <source>
        <dbReference type="SAM" id="Phobius"/>
    </source>
</evidence>
<feature type="transmembrane region" description="Helical" evidence="2">
    <location>
        <begin position="61"/>
        <end position="88"/>
    </location>
</feature>
<feature type="transmembrane region" description="Helical" evidence="2">
    <location>
        <begin position="132"/>
        <end position="156"/>
    </location>
</feature>
<evidence type="ECO:0000313" key="4">
    <source>
        <dbReference type="EMBL" id="OCF38173.1"/>
    </source>
</evidence>
<keyword evidence="2" id="KW-1133">Transmembrane helix</keyword>
<proteinExistence type="predicted"/>
<reference evidence="5" key="2">
    <citation type="submission" date="2013-12" db="EMBL/GenBank/DDBJ databases">
        <title>Evolution of pathogenesis and genome organization in the Tremellales.</title>
        <authorList>
            <person name="Cuomo C."/>
            <person name="Litvintseva A."/>
            <person name="Heitman J."/>
            <person name="Chen Y."/>
            <person name="Sun S."/>
            <person name="Springer D."/>
            <person name="Dromer F."/>
            <person name="Young S."/>
            <person name="Zeng Q."/>
            <person name="Chapman S."/>
            <person name="Gujja S."/>
            <person name="Saif S."/>
            <person name="Birren B."/>
        </authorList>
    </citation>
    <scope>NUCLEOTIDE SEQUENCE [LARGE SCALE GENOMIC DNA]</scope>
    <source>
        <strain evidence="5">BCC8398</strain>
    </source>
</reference>
<dbReference type="STRING" id="1296120.A0A1B9H4H8"/>
<dbReference type="Pfam" id="PF20152">
    <property type="entry name" value="DUF6534"/>
    <property type="match status" value="1"/>
</dbReference>
<dbReference type="PANTHER" id="PTHR40465:SF1">
    <property type="entry name" value="DUF6534 DOMAIN-CONTAINING PROTEIN"/>
    <property type="match status" value="1"/>
</dbReference>
<dbReference type="OrthoDB" id="2561964at2759"/>
<feature type="compositionally biased region" description="Basic and acidic residues" evidence="1">
    <location>
        <begin position="365"/>
        <end position="374"/>
    </location>
</feature>
<keyword evidence="2" id="KW-0812">Transmembrane</keyword>
<keyword evidence="2" id="KW-0472">Membrane</keyword>
<organism evidence="4 5">
    <name type="scientific">Kwoniella heveanensis BCC8398</name>
    <dbReference type="NCBI Taxonomy" id="1296120"/>
    <lineage>
        <taxon>Eukaryota</taxon>
        <taxon>Fungi</taxon>
        <taxon>Dikarya</taxon>
        <taxon>Basidiomycota</taxon>
        <taxon>Agaricomycotina</taxon>
        <taxon>Tremellomycetes</taxon>
        <taxon>Tremellales</taxon>
        <taxon>Cryptococcaceae</taxon>
        <taxon>Kwoniella</taxon>
    </lineage>
</organism>
<dbReference type="InterPro" id="IPR045339">
    <property type="entry name" value="DUF6534"/>
</dbReference>
<feature type="transmembrane region" description="Helical" evidence="2">
    <location>
        <begin position="24"/>
        <end position="49"/>
    </location>
</feature>
<feature type="transmembrane region" description="Helical" evidence="2">
    <location>
        <begin position="171"/>
        <end position="196"/>
    </location>
</feature>
<gene>
    <name evidence="4" type="ORF">I316_00397</name>
</gene>
<feature type="domain" description="DUF6534" evidence="3">
    <location>
        <begin position="182"/>
        <end position="267"/>
    </location>
</feature>
<accession>A0A1B9H4H8</accession>
<evidence type="ECO:0000259" key="3">
    <source>
        <dbReference type="Pfam" id="PF20152"/>
    </source>
</evidence>
<reference evidence="4 5" key="1">
    <citation type="submission" date="2013-07" db="EMBL/GenBank/DDBJ databases">
        <title>The Genome Sequence of Cryptococcus heveanensis BCC8398.</title>
        <authorList>
            <consortium name="The Broad Institute Genome Sequencing Platform"/>
            <person name="Cuomo C."/>
            <person name="Litvintseva A."/>
            <person name="Chen Y."/>
            <person name="Heitman J."/>
            <person name="Sun S."/>
            <person name="Springer D."/>
            <person name="Dromer F."/>
            <person name="Young S.K."/>
            <person name="Zeng Q."/>
            <person name="Gargeya S."/>
            <person name="Fitzgerald M."/>
            <person name="Abouelleil A."/>
            <person name="Alvarado L."/>
            <person name="Berlin A.M."/>
            <person name="Chapman S.B."/>
            <person name="Dewar J."/>
            <person name="Goldberg J."/>
            <person name="Griggs A."/>
            <person name="Gujja S."/>
            <person name="Hansen M."/>
            <person name="Howarth C."/>
            <person name="Imamovic A."/>
            <person name="Larimer J."/>
            <person name="McCowan C."/>
            <person name="Murphy C."/>
            <person name="Pearson M."/>
            <person name="Priest M."/>
            <person name="Roberts A."/>
            <person name="Saif S."/>
            <person name="Shea T."/>
            <person name="Sykes S."/>
            <person name="Wortman J."/>
            <person name="Nusbaum C."/>
            <person name="Birren B."/>
        </authorList>
    </citation>
    <scope>NUCLEOTIDE SEQUENCE [LARGE SCALE GENOMIC DNA]</scope>
    <source>
        <strain evidence="4 5">BCC8398</strain>
    </source>
</reference>
<dbReference type="EMBL" id="KI669492">
    <property type="protein sequence ID" value="OCF38173.1"/>
    <property type="molecule type" value="Genomic_DNA"/>
</dbReference>
<keyword evidence="5" id="KW-1185">Reference proteome</keyword>
<feature type="transmembrane region" description="Helical" evidence="2">
    <location>
        <begin position="208"/>
        <end position="232"/>
    </location>
</feature>
<evidence type="ECO:0000256" key="1">
    <source>
        <dbReference type="SAM" id="MobiDB-lite"/>
    </source>
</evidence>
<feature type="transmembrane region" description="Helical" evidence="2">
    <location>
        <begin position="100"/>
        <end position="120"/>
    </location>
</feature>
<dbReference type="Proteomes" id="UP000092666">
    <property type="component" value="Unassembled WGS sequence"/>
</dbReference>
<feature type="region of interest" description="Disordered" evidence="1">
    <location>
        <begin position="299"/>
        <end position="411"/>
    </location>
</feature>
<name>A0A1B9H4H8_9TREE</name>
<protein>
    <recommendedName>
        <fullName evidence="3">DUF6534 domain-containing protein</fullName>
    </recommendedName>
</protein>
<evidence type="ECO:0000313" key="5">
    <source>
        <dbReference type="Proteomes" id="UP000092666"/>
    </source>
</evidence>
<dbReference type="AlphaFoldDB" id="A0A1B9H4H8"/>
<dbReference type="PANTHER" id="PTHR40465">
    <property type="entry name" value="CHROMOSOME 1, WHOLE GENOME SHOTGUN SEQUENCE"/>
    <property type="match status" value="1"/>
</dbReference>
<feature type="compositionally biased region" description="Acidic residues" evidence="1">
    <location>
        <begin position="346"/>
        <end position="359"/>
    </location>
</feature>
<sequence>MTPQDIAFEESAKAFVGKHHNLNLATFFVATATDALLCGVMFIQLSNYLTYSQEDRKFNKIIVGITTTCSAGVTIFITSCMFELFVYNFGRYTPFATTELLAYMCLFDIATSTATQIFFAHRAYKLSRHSKILVGIIGVLVLVSICGAVGFVPLYIQSNAASEVSVRKTRIFIYLWLAAGLGADILITSVIMASLLRSKTGWKSTDKTIMKLLAIIVETQLPPTIIILVFLITFGGFAHENYLDVWPQWVQSKFYTCGLLASLNSRYSLRRAMKNDSSHGKAKTNQAVVHVLTETYIQRSEAGAGSNPSGKTQDAKKPYFSNPAANPAGPESTYSPRRITRKDPLDMDDDSFELSDDAQDVVGHQTHELQRSETDGDGVEEGEVHKMDYLDNPSKTGLTEDSAVEGQRSRR</sequence>